<dbReference type="EMBL" id="LT906435">
    <property type="protein sequence ID" value="SNU83083.1"/>
    <property type="molecule type" value="Genomic_DNA"/>
</dbReference>
<proteinExistence type="predicted"/>
<reference evidence="1 3" key="1">
    <citation type="submission" date="2017-06" db="EMBL/GenBank/DDBJ databases">
        <authorList>
            <consortium name="Pathogen Informatics"/>
        </authorList>
    </citation>
    <scope>NUCLEOTIDE SEQUENCE [LARGE SCALE GENOMIC DNA]</scope>
    <source>
        <strain evidence="1 3">NCTC13161</strain>
    </source>
</reference>
<evidence type="ECO:0000313" key="3">
    <source>
        <dbReference type="Proteomes" id="UP000215126"/>
    </source>
</evidence>
<dbReference type="EMBL" id="CABPSR010000005">
    <property type="protein sequence ID" value="VVE80149.1"/>
    <property type="molecule type" value="Genomic_DNA"/>
</dbReference>
<reference evidence="2 4" key="2">
    <citation type="submission" date="2019-08" db="EMBL/GenBank/DDBJ databases">
        <authorList>
            <person name="Peeters C."/>
        </authorList>
    </citation>
    <scope>NUCLEOTIDE SEQUENCE [LARGE SCALE GENOMIC DNA]</scope>
    <source>
        <strain evidence="2 4">LMG 31121</strain>
    </source>
</reference>
<evidence type="ECO:0000313" key="1">
    <source>
        <dbReference type="EMBL" id="SNU83083.1"/>
    </source>
</evidence>
<name>A0A239SEK6_9BURK</name>
<protein>
    <submittedName>
        <fullName evidence="1">Uncharacterized protein</fullName>
    </submittedName>
</protein>
<evidence type="ECO:0000313" key="4">
    <source>
        <dbReference type="Proteomes" id="UP000335538"/>
    </source>
</evidence>
<dbReference type="Proteomes" id="UP000335538">
    <property type="component" value="Unassembled WGS sequence"/>
</dbReference>
<gene>
    <name evidence="2" type="ORF">PSP31121_02566</name>
    <name evidence="1" type="ORF">SAMEA4530655_01302</name>
</gene>
<accession>A0A239SEK6</accession>
<evidence type="ECO:0000313" key="2">
    <source>
        <dbReference type="EMBL" id="VVE80149.1"/>
    </source>
</evidence>
<dbReference type="Proteomes" id="UP000215126">
    <property type="component" value="Chromosome 1"/>
</dbReference>
<keyword evidence="3" id="KW-1185">Reference proteome</keyword>
<organism evidence="1 3">
    <name type="scientific">Pandoraea sputorum</name>
    <dbReference type="NCBI Taxonomy" id="93222"/>
    <lineage>
        <taxon>Bacteria</taxon>
        <taxon>Pseudomonadati</taxon>
        <taxon>Pseudomonadota</taxon>
        <taxon>Betaproteobacteria</taxon>
        <taxon>Burkholderiales</taxon>
        <taxon>Burkholderiaceae</taxon>
        <taxon>Pandoraea</taxon>
    </lineage>
</organism>
<dbReference type="AlphaFoldDB" id="A0A239SEK6"/>
<sequence>MPCAVELFGGSATISVVKEVRRAVRPVHSVNPIMTGYTGELLGHGG</sequence>